<accession>A0A8E2JQA1</accession>
<dbReference type="AlphaFoldDB" id="A0A8E2JQA1"/>
<keyword evidence="3" id="KW-1185">Reference proteome</keyword>
<feature type="region of interest" description="Disordered" evidence="1">
    <location>
        <begin position="1"/>
        <end position="41"/>
    </location>
</feature>
<dbReference type="OrthoDB" id="10344749at2759"/>
<proteinExistence type="predicted"/>
<dbReference type="Proteomes" id="UP000250140">
    <property type="component" value="Unassembled WGS sequence"/>
</dbReference>
<protein>
    <submittedName>
        <fullName evidence="2">Uncharacterized protein</fullName>
    </submittedName>
</protein>
<gene>
    <name evidence="2" type="ORF">AOQ84DRAFT_366460</name>
</gene>
<evidence type="ECO:0000256" key="1">
    <source>
        <dbReference type="SAM" id="MobiDB-lite"/>
    </source>
</evidence>
<evidence type="ECO:0000313" key="2">
    <source>
        <dbReference type="EMBL" id="OCL05639.1"/>
    </source>
</evidence>
<sequence length="205" mass="23160">MYKNSRQQPKPMEIDESGCMDVDPPSQPSPTTVPGFGSELDNHPCPAELIERLSDTRADATPWPTLLSPYLPDHSDLLQNFYLFVAGAHMNGIIAENKRLTTEAYGASRSKLDAKSDLRWSTLYNHYIKCPWEADGVAKPRINNIRQAPESTVRGWKGQILLMKVLVALEAGETIMKRNARLEEYKRAGWKGLLTRDRMVQEFGD</sequence>
<evidence type="ECO:0000313" key="3">
    <source>
        <dbReference type="Proteomes" id="UP000250140"/>
    </source>
</evidence>
<name>A0A8E2JQA1_9PEZI</name>
<reference evidence="2 3" key="1">
    <citation type="journal article" date="2016" name="Nat. Commun.">
        <title>Ectomycorrhizal ecology is imprinted in the genome of the dominant symbiotic fungus Cenococcum geophilum.</title>
        <authorList>
            <consortium name="DOE Joint Genome Institute"/>
            <person name="Peter M."/>
            <person name="Kohler A."/>
            <person name="Ohm R.A."/>
            <person name="Kuo A."/>
            <person name="Krutzmann J."/>
            <person name="Morin E."/>
            <person name="Arend M."/>
            <person name="Barry K.W."/>
            <person name="Binder M."/>
            <person name="Choi C."/>
            <person name="Clum A."/>
            <person name="Copeland A."/>
            <person name="Grisel N."/>
            <person name="Haridas S."/>
            <person name="Kipfer T."/>
            <person name="LaButti K."/>
            <person name="Lindquist E."/>
            <person name="Lipzen A."/>
            <person name="Maire R."/>
            <person name="Meier B."/>
            <person name="Mihaltcheva S."/>
            <person name="Molinier V."/>
            <person name="Murat C."/>
            <person name="Poggeler S."/>
            <person name="Quandt C.A."/>
            <person name="Sperisen C."/>
            <person name="Tritt A."/>
            <person name="Tisserant E."/>
            <person name="Crous P.W."/>
            <person name="Henrissat B."/>
            <person name="Nehls U."/>
            <person name="Egli S."/>
            <person name="Spatafora J.W."/>
            <person name="Grigoriev I.V."/>
            <person name="Martin F.M."/>
        </authorList>
    </citation>
    <scope>NUCLEOTIDE SEQUENCE [LARGE SCALE GENOMIC DNA]</scope>
    <source>
        <strain evidence="2 3">CBS 207.34</strain>
    </source>
</reference>
<dbReference type="EMBL" id="KV750246">
    <property type="protein sequence ID" value="OCL05639.1"/>
    <property type="molecule type" value="Genomic_DNA"/>
</dbReference>
<organism evidence="2 3">
    <name type="scientific">Glonium stellatum</name>
    <dbReference type="NCBI Taxonomy" id="574774"/>
    <lineage>
        <taxon>Eukaryota</taxon>
        <taxon>Fungi</taxon>
        <taxon>Dikarya</taxon>
        <taxon>Ascomycota</taxon>
        <taxon>Pezizomycotina</taxon>
        <taxon>Dothideomycetes</taxon>
        <taxon>Pleosporomycetidae</taxon>
        <taxon>Gloniales</taxon>
        <taxon>Gloniaceae</taxon>
        <taxon>Glonium</taxon>
    </lineage>
</organism>